<dbReference type="EMBL" id="JAPTSV010000002">
    <property type="protein sequence ID" value="KAJ1530787.1"/>
    <property type="molecule type" value="Genomic_DNA"/>
</dbReference>
<proteinExistence type="inferred from homology"/>
<feature type="transmembrane region" description="Helical" evidence="2">
    <location>
        <begin position="389"/>
        <end position="409"/>
    </location>
</feature>
<feature type="transmembrane region" description="Helical" evidence="2">
    <location>
        <begin position="327"/>
        <end position="345"/>
    </location>
</feature>
<evidence type="ECO:0000256" key="2">
    <source>
        <dbReference type="SAM" id="Phobius"/>
    </source>
</evidence>
<dbReference type="PROSITE" id="PS50156">
    <property type="entry name" value="SSD"/>
    <property type="match status" value="1"/>
</dbReference>
<keyword evidence="2" id="KW-1133">Transmembrane helix</keyword>
<dbReference type="PANTHER" id="PTHR10796:SF130">
    <property type="entry name" value="PATCHED DOMAIN-CONTAINING PROTEIN 3-LIKE PROTEIN"/>
    <property type="match status" value="1"/>
</dbReference>
<dbReference type="Pfam" id="PF12349">
    <property type="entry name" value="Sterol-sensing"/>
    <property type="match status" value="1"/>
</dbReference>
<comment type="caution">
    <text evidence="4">The sequence shown here is derived from an EMBL/GenBank/DDBJ whole genome shotgun (WGS) entry which is preliminary data.</text>
</comment>
<organism evidence="4 5">
    <name type="scientific">Megalurothrips usitatus</name>
    <name type="common">bean blossom thrips</name>
    <dbReference type="NCBI Taxonomy" id="439358"/>
    <lineage>
        <taxon>Eukaryota</taxon>
        <taxon>Metazoa</taxon>
        <taxon>Ecdysozoa</taxon>
        <taxon>Arthropoda</taxon>
        <taxon>Hexapoda</taxon>
        <taxon>Insecta</taxon>
        <taxon>Pterygota</taxon>
        <taxon>Neoptera</taxon>
        <taxon>Paraneoptera</taxon>
        <taxon>Thysanoptera</taxon>
        <taxon>Terebrantia</taxon>
        <taxon>Thripoidea</taxon>
        <taxon>Thripidae</taxon>
        <taxon>Megalurothrips</taxon>
    </lineage>
</organism>
<dbReference type="GO" id="GO:0016020">
    <property type="term" value="C:membrane"/>
    <property type="evidence" value="ECO:0007669"/>
    <property type="project" value="TreeGrafter"/>
</dbReference>
<evidence type="ECO:0000313" key="4">
    <source>
        <dbReference type="EMBL" id="KAJ1530787.1"/>
    </source>
</evidence>
<sequence>MCPVVVAAGSRVIPADDMEVGKPAASSGTRRLRDGYVKCLLAVRAQTASRIEHLYYRMGVAVGRRPLLTCVLALLVAAAAGSGLLHWRAGQTDVELYMPADSWVRQAAYFVRDHFREDVRYESVIIEADNVLDPDVLRTIAEVEHDIKTTAVRGRTWEELCIRYSSWFQESALPGAKASGSTPQYPRATELPTEFKQALQQAGLLKNDCVYQSLLKLWPDGLPANLTSAHVQKVVTKGMRSSKSLVTDMSSLLAGVTTDSKGRVVSARAAIFNWLLKASDDAAPDWERDFLDKVLQKNRTKPKGVHIYAVATRSYYDMLDQVLDSNMTVLFAGFALIIFYVILVLGRWNLIQQRIYLSLLGVSIVGLTLLSSYGFCFYLGFHFGPVHPILPFLLLGIGVDDMFVIVDCLDHITKKESNLDIPERIGKAVQTAGISITVTSLTDIVAFATGVTTSMPFLQSFCMFAAMGVLFLYIFQLTFFLGCLTLDEYRVAAKREGCCFIKLREWKPNNLSQKDFMYDLFAKHIGPTLMKTPVKIFVIVVTLVLAAVNTWCILQIEQKFDPTWYLDSASYPIQFNNKLNEYFPKYGKRAGIYLVNISYYDDAQKMHMLSQQLRKNPYLNHDSLQIWYEDFEKWMEQNHHEPEDEDDYKGYLSEFLIFTRNGQEYLKDLKFNTFPFGDYNITTTHLPIQFILMNTTHEQLLGMSTVTDLLQSLNLTNGKHAVAYSPEYIPWYTNQLIGEELLNNLGFGVVAVAIVTLVMIQEIQITLWVISCVIFTLVDLIGSMYLFGLTIEVSTAIIVLLCTGLTVDYAAHIGYEFSRLPGSGNERALTALRLMGPAVFNGGLSTFLAFVLLGFSSSYLFTTFFKLFTSVVVFGCFHGVFFLPVMLSWFGPPSYIQNETHGDADCTGHLMVSKAVTIPNGHCTSSVDAVEVSIVTEKEETPPVAIHPLQHNGGTHYAGGEVIPEGESMLSAHQQKW</sequence>
<dbReference type="SUPFAM" id="SSF82866">
    <property type="entry name" value="Multidrug efflux transporter AcrB transmembrane domain"/>
    <property type="match status" value="2"/>
</dbReference>
<feature type="transmembrane region" description="Helical" evidence="2">
    <location>
        <begin position="429"/>
        <end position="451"/>
    </location>
</feature>
<feature type="transmembrane region" description="Helical" evidence="2">
    <location>
        <begin position="867"/>
        <end position="890"/>
    </location>
</feature>
<keyword evidence="5" id="KW-1185">Reference proteome</keyword>
<feature type="transmembrane region" description="Helical" evidence="2">
    <location>
        <begin position="767"/>
        <end position="787"/>
    </location>
</feature>
<protein>
    <recommendedName>
        <fullName evidence="3">SSD domain-containing protein</fullName>
    </recommendedName>
</protein>
<gene>
    <name evidence="4" type="ORF">ONE63_005638</name>
</gene>
<dbReference type="InterPro" id="IPR000731">
    <property type="entry name" value="SSD"/>
</dbReference>
<feature type="transmembrane region" description="Helical" evidence="2">
    <location>
        <begin position="357"/>
        <end position="383"/>
    </location>
</feature>
<dbReference type="Gene3D" id="1.20.1640.10">
    <property type="entry name" value="Multidrug efflux transporter AcrB transmembrane domain"/>
    <property type="match status" value="2"/>
</dbReference>
<feature type="transmembrane region" description="Helical" evidence="2">
    <location>
        <begin position="67"/>
        <end position="87"/>
    </location>
</feature>
<evidence type="ECO:0000313" key="5">
    <source>
        <dbReference type="Proteomes" id="UP001075354"/>
    </source>
</evidence>
<feature type="transmembrane region" description="Helical" evidence="2">
    <location>
        <begin position="838"/>
        <end position="861"/>
    </location>
</feature>
<comment type="similarity">
    <text evidence="1">Belongs to the patched family.</text>
</comment>
<feature type="transmembrane region" description="Helical" evidence="2">
    <location>
        <begin position="457"/>
        <end position="486"/>
    </location>
</feature>
<dbReference type="InterPro" id="IPR053958">
    <property type="entry name" value="HMGCR/SNAP/NPC1-like_SSD"/>
</dbReference>
<evidence type="ECO:0000259" key="3">
    <source>
        <dbReference type="PROSITE" id="PS50156"/>
    </source>
</evidence>
<reference evidence="4" key="1">
    <citation type="submission" date="2022-12" db="EMBL/GenBank/DDBJ databases">
        <title>Chromosome-level genome assembly of the bean flower thrips Megalurothrips usitatus.</title>
        <authorList>
            <person name="Ma L."/>
            <person name="Liu Q."/>
            <person name="Li H."/>
            <person name="Cai W."/>
        </authorList>
    </citation>
    <scope>NUCLEOTIDE SEQUENCE</scope>
    <source>
        <strain evidence="4">Cailab_2022a</strain>
    </source>
</reference>
<keyword evidence="2" id="KW-0472">Membrane</keyword>
<feature type="transmembrane region" description="Helical" evidence="2">
    <location>
        <begin position="741"/>
        <end position="760"/>
    </location>
</feature>
<dbReference type="InterPro" id="IPR051697">
    <property type="entry name" value="Patched_domain-protein"/>
</dbReference>
<dbReference type="AlphaFoldDB" id="A0AAV7XW68"/>
<feature type="domain" description="SSD" evidence="3">
    <location>
        <begin position="326"/>
        <end position="486"/>
    </location>
</feature>
<name>A0AAV7XW68_9NEOP</name>
<accession>A0AAV7XW68</accession>
<evidence type="ECO:0000256" key="1">
    <source>
        <dbReference type="ARBA" id="ARBA00005585"/>
    </source>
</evidence>
<keyword evidence="2" id="KW-0812">Transmembrane</keyword>
<feature type="transmembrane region" description="Helical" evidence="2">
    <location>
        <begin position="793"/>
        <end position="817"/>
    </location>
</feature>
<dbReference type="Proteomes" id="UP001075354">
    <property type="component" value="Chromosome 2"/>
</dbReference>
<dbReference type="PANTHER" id="PTHR10796">
    <property type="entry name" value="PATCHED-RELATED"/>
    <property type="match status" value="1"/>
</dbReference>